<dbReference type="EMBL" id="JBHRSZ010000002">
    <property type="protein sequence ID" value="MFC3150794.1"/>
    <property type="molecule type" value="Genomic_DNA"/>
</dbReference>
<accession>A0ABV7HA44</accession>
<feature type="compositionally biased region" description="Basic and acidic residues" evidence="1">
    <location>
        <begin position="93"/>
        <end position="103"/>
    </location>
</feature>
<dbReference type="RefSeq" id="WP_386718252.1">
    <property type="nucleotide sequence ID" value="NZ_JBHRSZ010000002.1"/>
</dbReference>
<dbReference type="Pfam" id="PF12048">
    <property type="entry name" value="DUF3530"/>
    <property type="match status" value="1"/>
</dbReference>
<evidence type="ECO:0000313" key="3">
    <source>
        <dbReference type="Proteomes" id="UP001595476"/>
    </source>
</evidence>
<name>A0ABV7HA44_9GAMM</name>
<feature type="compositionally biased region" description="Acidic residues" evidence="1">
    <location>
        <begin position="65"/>
        <end position="80"/>
    </location>
</feature>
<feature type="compositionally biased region" description="Low complexity" evidence="1">
    <location>
        <begin position="234"/>
        <end position="251"/>
    </location>
</feature>
<feature type="region of interest" description="Disordered" evidence="1">
    <location>
        <begin position="51"/>
        <end position="103"/>
    </location>
</feature>
<protein>
    <submittedName>
        <fullName evidence="2">DUF3530 family protein</fullName>
    </submittedName>
</protein>
<dbReference type="Proteomes" id="UP001595476">
    <property type="component" value="Unassembled WGS sequence"/>
</dbReference>
<gene>
    <name evidence="2" type="ORF">ACFOEK_07130</name>
</gene>
<sequence length="418" mass="46605">MTKTNFSTRHQTFTGRLSILEAKLSKEMLGKIFLFTLFLALGISSPLYAEEGSESSTETTASEETSGEDTATEESSDDSDEQQKPKVTLTTKDWSEIKRPRPSSDRTKIDLLLKEVDDREVLKLQAGDEEFIGLFLEYNTAQPLGAVLILHDEDSHPDNNRLIAPLRKYLPDYGWNTLAIAIPEADTTPLPERKWPKYPADFTLNPPEADEEADESDTEANENEANENKESTDSADTGSDTSTEDSATSEAGTDDSAETASKDSEDDKPSAQEITMQRIGSAVQELINRGQLNIVIIGQGIGASWAVSYLESSSEQQMFTLVMINPKLPTTETDKDFINTRLGEFGNLPILDIVSQSNELPKRQAKERSNIARRKQLPAFQQLFTRPVNDPWTEHHRIVKRVRGWLAQNAPGEEQPIQ</sequence>
<evidence type="ECO:0000256" key="1">
    <source>
        <dbReference type="SAM" id="MobiDB-lite"/>
    </source>
</evidence>
<reference evidence="3" key="1">
    <citation type="journal article" date="2019" name="Int. J. Syst. Evol. Microbiol.">
        <title>The Global Catalogue of Microorganisms (GCM) 10K type strain sequencing project: providing services to taxonomists for standard genome sequencing and annotation.</title>
        <authorList>
            <consortium name="The Broad Institute Genomics Platform"/>
            <consortium name="The Broad Institute Genome Sequencing Center for Infectious Disease"/>
            <person name="Wu L."/>
            <person name="Ma J."/>
        </authorList>
    </citation>
    <scope>NUCLEOTIDE SEQUENCE [LARGE SCALE GENOMIC DNA]</scope>
    <source>
        <strain evidence="3">KCTC 52438</strain>
    </source>
</reference>
<evidence type="ECO:0000313" key="2">
    <source>
        <dbReference type="EMBL" id="MFC3150794.1"/>
    </source>
</evidence>
<feature type="compositionally biased region" description="Acidic residues" evidence="1">
    <location>
        <begin position="208"/>
        <end position="225"/>
    </location>
</feature>
<proteinExistence type="predicted"/>
<feature type="compositionally biased region" description="Low complexity" evidence="1">
    <location>
        <begin position="54"/>
        <end position="64"/>
    </location>
</feature>
<dbReference type="InterPro" id="IPR022529">
    <property type="entry name" value="DUF3530"/>
</dbReference>
<organism evidence="2 3">
    <name type="scientific">Litoribrevibacter euphylliae</name>
    <dbReference type="NCBI Taxonomy" id="1834034"/>
    <lineage>
        <taxon>Bacteria</taxon>
        <taxon>Pseudomonadati</taxon>
        <taxon>Pseudomonadota</taxon>
        <taxon>Gammaproteobacteria</taxon>
        <taxon>Oceanospirillales</taxon>
        <taxon>Oceanospirillaceae</taxon>
        <taxon>Litoribrevibacter</taxon>
    </lineage>
</organism>
<feature type="compositionally biased region" description="Basic and acidic residues" evidence="1">
    <location>
        <begin position="260"/>
        <end position="270"/>
    </location>
</feature>
<comment type="caution">
    <text evidence="2">The sequence shown here is derived from an EMBL/GenBank/DDBJ whole genome shotgun (WGS) entry which is preliminary data.</text>
</comment>
<feature type="region of interest" description="Disordered" evidence="1">
    <location>
        <begin position="188"/>
        <end position="272"/>
    </location>
</feature>
<keyword evidence="3" id="KW-1185">Reference proteome</keyword>